<dbReference type="AlphaFoldDB" id="A0AAD2CZB7"/>
<feature type="region of interest" description="Disordered" evidence="1">
    <location>
        <begin position="276"/>
        <end position="312"/>
    </location>
</feature>
<keyword evidence="3" id="KW-1185">Reference proteome</keyword>
<dbReference type="Proteomes" id="UP001295423">
    <property type="component" value="Unassembled WGS sequence"/>
</dbReference>
<dbReference type="EMBL" id="CAKOGP040001113">
    <property type="protein sequence ID" value="CAJ1943593.1"/>
    <property type="molecule type" value="Genomic_DNA"/>
</dbReference>
<protein>
    <submittedName>
        <fullName evidence="2">Uncharacterized protein</fullName>
    </submittedName>
</protein>
<feature type="compositionally biased region" description="Polar residues" evidence="1">
    <location>
        <begin position="1"/>
        <end position="10"/>
    </location>
</feature>
<evidence type="ECO:0000313" key="3">
    <source>
        <dbReference type="Proteomes" id="UP001295423"/>
    </source>
</evidence>
<feature type="region of interest" description="Disordered" evidence="1">
    <location>
        <begin position="107"/>
        <end position="136"/>
    </location>
</feature>
<evidence type="ECO:0000256" key="1">
    <source>
        <dbReference type="SAM" id="MobiDB-lite"/>
    </source>
</evidence>
<name>A0AAD2CZB7_9STRA</name>
<comment type="caution">
    <text evidence="2">The sequence shown here is derived from an EMBL/GenBank/DDBJ whole genome shotgun (WGS) entry which is preliminary data.</text>
</comment>
<evidence type="ECO:0000313" key="2">
    <source>
        <dbReference type="EMBL" id="CAJ1943593.1"/>
    </source>
</evidence>
<organism evidence="2 3">
    <name type="scientific">Cylindrotheca closterium</name>
    <dbReference type="NCBI Taxonomy" id="2856"/>
    <lineage>
        <taxon>Eukaryota</taxon>
        <taxon>Sar</taxon>
        <taxon>Stramenopiles</taxon>
        <taxon>Ochrophyta</taxon>
        <taxon>Bacillariophyta</taxon>
        <taxon>Bacillariophyceae</taxon>
        <taxon>Bacillariophycidae</taxon>
        <taxon>Bacillariales</taxon>
        <taxon>Bacillariaceae</taxon>
        <taxon>Cylindrotheca</taxon>
    </lineage>
</organism>
<sequence length="325" mass="36975">MASETTSKLPTQEKKQDEGDPWEATLPFTGIVGREEESVDLFSCVTNFFEKRDTLFDRKQWPPTKAGLKKLLYHLQQIGLRHGSEFNVDISKGILVCNRFRKYRDKKYRDRKKHKNNQDNDDRYDDQGGQTGARAIHTSKDLTGDKLCKCRFKLKIHKQDQPDGFIYVSCRGNKCHSYHPKPEIVHHQPFAFNLLNKLQMDPPPLDLASKSIADIQQQAANIQQLCTNQKSINVAAAVMTELEEYLNHQNKTSAALTRGQKRTRIVATADMIPLELPTTDASSKKKSSSQNARSPPKKARKEETSNINTASNSLPVGNLWYSNLF</sequence>
<proteinExistence type="predicted"/>
<gene>
    <name evidence="2" type="ORF">CYCCA115_LOCUS8519</name>
</gene>
<reference evidence="2" key="1">
    <citation type="submission" date="2023-08" db="EMBL/GenBank/DDBJ databases">
        <authorList>
            <person name="Audoor S."/>
            <person name="Bilcke G."/>
        </authorList>
    </citation>
    <scope>NUCLEOTIDE SEQUENCE</scope>
</reference>
<accession>A0AAD2CZB7</accession>
<feature type="region of interest" description="Disordered" evidence="1">
    <location>
        <begin position="1"/>
        <end position="24"/>
    </location>
</feature>